<evidence type="ECO:0000313" key="1">
    <source>
        <dbReference type="EMBL" id="KAJ8613815.1"/>
    </source>
</evidence>
<organism evidence="1 2">
    <name type="scientific">Chrysophaeum taylorii</name>
    <dbReference type="NCBI Taxonomy" id="2483200"/>
    <lineage>
        <taxon>Eukaryota</taxon>
        <taxon>Sar</taxon>
        <taxon>Stramenopiles</taxon>
        <taxon>Ochrophyta</taxon>
        <taxon>Pelagophyceae</taxon>
        <taxon>Pelagomonadales</taxon>
        <taxon>Pelagomonadaceae</taxon>
        <taxon>Chrysophaeum</taxon>
    </lineage>
</organism>
<sequence>MSNGRRRSGQMRPSPQPSVIRLSVIGEDDSGKAELIATFGEYLTREPPRKKNGEIVTPQDEAPIGDGEVGYDAIGRRVCAREISARYFAASPDEFSGFASMPQGLRDHLAKSDGAVIVVDAFNYRDAARRWRRLLAVIRPECPALLLLAAATRVDEGEVARFSRDIGIIAWRSIPNSMEDDPDAVLDAFGTILDYISATLKAGEFAVDAIEDDDPPSSHYGITCAGSVPSDCALM</sequence>
<keyword evidence="2" id="KW-1185">Reference proteome</keyword>
<accession>A0AAD7XRT9</accession>
<dbReference type="AlphaFoldDB" id="A0AAD7XRT9"/>
<evidence type="ECO:0000313" key="2">
    <source>
        <dbReference type="Proteomes" id="UP001230188"/>
    </source>
</evidence>
<dbReference type="Proteomes" id="UP001230188">
    <property type="component" value="Unassembled WGS sequence"/>
</dbReference>
<reference evidence="1" key="1">
    <citation type="submission" date="2023-01" db="EMBL/GenBank/DDBJ databases">
        <title>Metagenome sequencing of chrysophaentin producing Chrysophaeum taylorii.</title>
        <authorList>
            <person name="Davison J."/>
            <person name="Bewley C."/>
        </authorList>
    </citation>
    <scope>NUCLEOTIDE SEQUENCE</scope>
    <source>
        <strain evidence="1">NIES-1699</strain>
    </source>
</reference>
<proteinExistence type="predicted"/>
<comment type="caution">
    <text evidence="1">The sequence shown here is derived from an EMBL/GenBank/DDBJ whole genome shotgun (WGS) entry which is preliminary data.</text>
</comment>
<dbReference type="EMBL" id="JAQMWT010000021">
    <property type="protein sequence ID" value="KAJ8613815.1"/>
    <property type="molecule type" value="Genomic_DNA"/>
</dbReference>
<name>A0AAD7XRT9_9STRA</name>
<protein>
    <submittedName>
        <fullName evidence="1">Uncharacterized protein</fullName>
    </submittedName>
</protein>
<gene>
    <name evidence="1" type="ORF">CTAYLR_004935</name>
</gene>